<name>A0ABX9N9N7_9MICO</name>
<reference evidence="5 6" key="1">
    <citation type="submission" date="2018-08" db="EMBL/GenBank/DDBJ databases">
        <title>Genome Sequence of Clavibacter michiganensis Subspecies type strains, and the Atypical Peach-Colored Strains Isolated from Tomato.</title>
        <authorList>
            <person name="Osdaghi E."/>
            <person name="Portier P."/>
            <person name="Briand M."/>
            <person name="Jacques M.-A."/>
        </authorList>
    </citation>
    <scope>NUCLEOTIDE SEQUENCE [LARGE SCALE GENOMIC DNA]</scope>
    <source>
        <strain evidence="5 6">CFBP 8216</strain>
    </source>
</reference>
<evidence type="ECO:0000313" key="6">
    <source>
        <dbReference type="Proteomes" id="UP000265355"/>
    </source>
</evidence>
<proteinExistence type="predicted"/>
<dbReference type="Pfam" id="PF22837">
    <property type="entry name" value="M_Eco57I_C"/>
    <property type="match status" value="1"/>
</dbReference>
<dbReference type="PANTHER" id="PTHR33841:SF5">
    <property type="entry name" value="DNA METHYLASE (MODIFICATION METHYLASE) (METHYLTRANSFERASE)-RELATED"/>
    <property type="match status" value="1"/>
</dbReference>
<keyword evidence="2" id="KW-0808">Transferase</keyword>
<keyword evidence="3" id="KW-0949">S-adenosyl-L-methionine</keyword>
<organism evidence="5 6">
    <name type="scientific">Clavibacter californiensis</name>
    <dbReference type="NCBI Taxonomy" id="1401995"/>
    <lineage>
        <taxon>Bacteria</taxon>
        <taxon>Bacillati</taxon>
        <taxon>Actinomycetota</taxon>
        <taxon>Actinomycetes</taxon>
        <taxon>Micrococcales</taxon>
        <taxon>Microbacteriaceae</taxon>
        <taxon>Clavibacter</taxon>
    </lineage>
</organism>
<sequence length="585" mass="63323">MKAPDSISPDATPPSRNIAGAVAVVMSWIDEQSSAPVPPTWVPGASARERQALASLGGAVHSYWASTGRTPEWISAWDDIQEWLTDGPKAPASVTSAIALLAASGPDAIARLYDSAVHAAARRHLGTFFTPSAEARWMVKRWTSTFGSPDAVVDVGAGVGVFTVAAHEAWPSAELIPIDINPITLGLVALLASPSLNERVRPVQADFAAWSHESFGDVEGRRLILGNPPYTRLQLIPPAQRALLLAAAGGLCTARASLSALMLGTSLTMIGEHDGVCLLLPAQWLESDYAEGLREWLWARTDRRVELHLFESQLFADAQIDAVSLLVGPAQPTRQPLVLGMATSTKRAVASRVREVDRADQAEPPANWRHLFARDTSEPARAGQPLSVLATIRRGTATGANAFFTLSPEEVERWDLPASSLRHFIQRTRDHTLSVTTQDLEALGPRSKRFMLVIDRSAMLDAHLRHYLRHGIRNGVHARVLTRTRGVWFALGSEASAPDVIVSASARQGFTLLENQAGAVIANNLYGLRWHATTPLEVRDAVLRWLRSPDGQVALLAVARHQADGLRKLEVSALARLTIPDSVTT</sequence>
<dbReference type="EMBL" id="QWEE01000001">
    <property type="protein sequence ID" value="RII94874.1"/>
    <property type="molecule type" value="Genomic_DNA"/>
</dbReference>
<dbReference type="InterPro" id="IPR054520">
    <property type="entry name" value="M_Eco57I_C"/>
</dbReference>
<dbReference type="InterPro" id="IPR029063">
    <property type="entry name" value="SAM-dependent_MTases_sf"/>
</dbReference>
<dbReference type="InterPro" id="IPR050953">
    <property type="entry name" value="N4_N6_ade-DNA_methylase"/>
</dbReference>
<evidence type="ECO:0000313" key="5">
    <source>
        <dbReference type="EMBL" id="RII94874.1"/>
    </source>
</evidence>
<accession>A0ABX9N9N7</accession>
<dbReference type="Proteomes" id="UP000265355">
    <property type="component" value="Unassembled WGS sequence"/>
</dbReference>
<dbReference type="Gene3D" id="3.40.50.150">
    <property type="entry name" value="Vaccinia Virus protein VP39"/>
    <property type="match status" value="1"/>
</dbReference>
<dbReference type="RefSeq" id="WP_119372084.1">
    <property type="nucleotide sequence ID" value="NZ_CP040793.1"/>
</dbReference>
<keyword evidence="6" id="KW-1185">Reference proteome</keyword>
<evidence type="ECO:0000256" key="3">
    <source>
        <dbReference type="ARBA" id="ARBA00022691"/>
    </source>
</evidence>
<gene>
    <name evidence="5" type="ORF">DZF98_00175</name>
</gene>
<dbReference type="PANTHER" id="PTHR33841">
    <property type="entry name" value="DNA METHYLTRANSFERASE YEEA-RELATED"/>
    <property type="match status" value="1"/>
</dbReference>
<comment type="caution">
    <text evidence="5">The sequence shown here is derived from an EMBL/GenBank/DDBJ whole genome shotgun (WGS) entry which is preliminary data.</text>
</comment>
<feature type="domain" description="Type II methyltransferase M.Eco57I C-terminal" evidence="4">
    <location>
        <begin position="384"/>
        <end position="581"/>
    </location>
</feature>
<keyword evidence="1" id="KW-0489">Methyltransferase</keyword>
<dbReference type="SUPFAM" id="SSF53335">
    <property type="entry name" value="S-adenosyl-L-methionine-dependent methyltransferases"/>
    <property type="match status" value="1"/>
</dbReference>
<protein>
    <recommendedName>
        <fullName evidence="4">Type II methyltransferase M.Eco57I C-terminal domain-containing protein</fullName>
    </recommendedName>
</protein>
<evidence type="ECO:0000256" key="2">
    <source>
        <dbReference type="ARBA" id="ARBA00022679"/>
    </source>
</evidence>
<evidence type="ECO:0000259" key="4">
    <source>
        <dbReference type="Pfam" id="PF22837"/>
    </source>
</evidence>
<evidence type="ECO:0000256" key="1">
    <source>
        <dbReference type="ARBA" id="ARBA00022603"/>
    </source>
</evidence>